<organism evidence="1 2">
    <name type="scientific">Galbitalea soli</name>
    <dbReference type="NCBI Taxonomy" id="1268042"/>
    <lineage>
        <taxon>Bacteria</taxon>
        <taxon>Bacillati</taxon>
        <taxon>Actinomycetota</taxon>
        <taxon>Actinomycetes</taxon>
        <taxon>Micrococcales</taxon>
        <taxon>Microbacteriaceae</taxon>
        <taxon>Galbitalea</taxon>
    </lineage>
</organism>
<sequence>MSDVTSPAVVDDKTNIRTSEATADVLELLVKQGHFVTQLGAFQAAAMLALRKELPAVDIPSAGGLNYNQGSFKQVIDFLTWYVPTPTPARLLEQLGNAGAAYIGEKVRSGGYTLTEIFEIAQPDATA</sequence>
<name>A0A7C9TPQ9_9MICO</name>
<evidence type="ECO:0000313" key="1">
    <source>
        <dbReference type="EMBL" id="NEM90896.1"/>
    </source>
</evidence>
<keyword evidence="2" id="KW-1185">Reference proteome</keyword>
<reference evidence="1 2" key="1">
    <citation type="journal article" date="2014" name="Int. J. Syst. Evol. Microbiol.">
        <title>Description of Galbitalea soli gen. nov., sp. nov., and Frondihabitans sucicola sp. nov.</title>
        <authorList>
            <person name="Kim S.J."/>
            <person name="Lim J.M."/>
            <person name="Ahn J.H."/>
            <person name="Weon H.Y."/>
            <person name="Hamada M."/>
            <person name="Suzuki K."/>
            <person name="Ahn T.Y."/>
            <person name="Kwon S.W."/>
        </authorList>
    </citation>
    <scope>NUCLEOTIDE SEQUENCE [LARGE SCALE GENOMIC DNA]</scope>
    <source>
        <strain evidence="1 2">NBRC 108727</strain>
    </source>
</reference>
<evidence type="ECO:0000313" key="2">
    <source>
        <dbReference type="Proteomes" id="UP000479756"/>
    </source>
</evidence>
<accession>A0A7C9TPQ9</accession>
<comment type="caution">
    <text evidence="1">The sequence shown here is derived from an EMBL/GenBank/DDBJ whole genome shotgun (WGS) entry which is preliminary data.</text>
</comment>
<dbReference type="AlphaFoldDB" id="A0A7C9TPQ9"/>
<protein>
    <submittedName>
        <fullName evidence="1">Uncharacterized protein</fullName>
    </submittedName>
</protein>
<dbReference type="RefSeq" id="WP_163472498.1">
    <property type="nucleotide sequence ID" value="NZ_JAAGWZ010000001.1"/>
</dbReference>
<dbReference type="EMBL" id="JAAGWZ010000001">
    <property type="protein sequence ID" value="NEM90896.1"/>
    <property type="molecule type" value="Genomic_DNA"/>
</dbReference>
<dbReference type="Proteomes" id="UP000479756">
    <property type="component" value="Unassembled WGS sequence"/>
</dbReference>
<proteinExistence type="predicted"/>
<gene>
    <name evidence="1" type="ORF">G3T37_05955</name>
</gene>